<dbReference type="GO" id="GO:0004034">
    <property type="term" value="F:aldose 1-epimerase activity"/>
    <property type="evidence" value="ECO:0007669"/>
    <property type="project" value="UniProtKB-EC"/>
</dbReference>
<dbReference type="InterPro" id="IPR008183">
    <property type="entry name" value="Aldose_1/G6P_1-epimerase"/>
</dbReference>
<dbReference type="PANTHER" id="PTHR10091">
    <property type="entry name" value="ALDOSE-1-EPIMERASE"/>
    <property type="match status" value="1"/>
</dbReference>
<reference evidence="1 2" key="1">
    <citation type="submission" date="2019-02" db="EMBL/GenBank/DDBJ databases">
        <title>Deep-cultivation of Planctomycetes and their phenomic and genomic characterization uncovers novel biology.</title>
        <authorList>
            <person name="Wiegand S."/>
            <person name="Jogler M."/>
            <person name="Boedeker C."/>
            <person name="Pinto D."/>
            <person name="Vollmers J."/>
            <person name="Rivas-Marin E."/>
            <person name="Kohn T."/>
            <person name="Peeters S.H."/>
            <person name="Heuer A."/>
            <person name="Rast P."/>
            <person name="Oberbeckmann S."/>
            <person name="Bunk B."/>
            <person name="Jeske O."/>
            <person name="Meyerdierks A."/>
            <person name="Storesund J.E."/>
            <person name="Kallscheuer N."/>
            <person name="Luecker S."/>
            <person name="Lage O.M."/>
            <person name="Pohl T."/>
            <person name="Merkel B.J."/>
            <person name="Hornburger P."/>
            <person name="Mueller R.-W."/>
            <person name="Bruemmer F."/>
            <person name="Labrenz M."/>
            <person name="Spormann A.M."/>
            <person name="Op den Camp H."/>
            <person name="Overmann J."/>
            <person name="Amann R."/>
            <person name="Jetten M.S.M."/>
            <person name="Mascher T."/>
            <person name="Medema M.H."/>
            <person name="Devos D.P."/>
            <person name="Kaster A.-K."/>
            <person name="Ovreas L."/>
            <person name="Rohde M."/>
            <person name="Galperin M.Y."/>
            <person name="Jogler C."/>
        </authorList>
    </citation>
    <scope>NUCLEOTIDE SEQUENCE [LARGE SCALE GENOMIC DNA]</scope>
    <source>
        <strain evidence="1 2">Q31a</strain>
    </source>
</reference>
<gene>
    <name evidence="1" type="primary">galM</name>
    <name evidence="1" type="ORF">Q31a_62160</name>
</gene>
<dbReference type="AlphaFoldDB" id="A0A518GGW5"/>
<dbReference type="Pfam" id="PF01263">
    <property type="entry name" value="Aldose_epim"/>
    <property type="match status" value="1"/>
</dbReference>
<evidence type="ECO:0000313" key="2">
    <source>
        <dbReference type="Proteomes" id="UP000318017"/>
    </source>
</evidence>
<dbReference type="GO" id="GO:0006006">
    <property type="term" value="P:glucose metabolic process"/>
    <property type="evidence" value="ECO:0007669"/>
    <property type="project" value="TreeGrafter"/>
</dbReference>
<dbReference type="CDD" id="cd01081">
    <property type="entry name" value="Aldose_epim"/>
    <property type="match status" value="1"/>
</dbReference>
<dbReference type="GO" id="GO:0033499">
    <property type="term" value="P:galactose catabolic process via UDP-galactose, Leloir pathway"/>
    <property type="evidence" value="ECO:0007669"/>
    <property type="project" value="TreeGrafter"/>
</dbReference>
<dbReference type="EC" id="5.1.3.3" evidence="1"/>
<keyword evidence="2" id="KW-1185">Reference proteome</keyword>
<name>A0A518GGW5_9BACT</name>
<proteinExistence type="predicted"/>
<dbReference type="SUPFAM" id="SSF74650">
    <property type="entry name" value="Galactose mutarotase-like"/>
    <property type="match status" value="1"/>
</dbReference>
<dbReference type="EMBL" id="CP036298">
    <property type="protein sequence ID" value="QDV27823.1"/>
    <property type="molecule type" value="Genomic_DNA"/>
</dbReference>
<keyword evidence="1" id="KW-0413">Isomerase</keyword>
<protein>
    <submittedName>
        <fullName evidence="1">Aldose 1-epimerase</fullName>
        <ecNumber evidence="1">5.1.3.3</ecNumber>
    </submittedName>
</protein>
<dbReference type="KEGG" id="ahel:Q31a_62160"/>
<dbReference type="Proteomes" id="UP000318017">
    <property type="component" value="Chromosome"/>
</dbReference>
<dbReference type="InterPro" id="IPR014718">
    <property type="entry name" value="GH-type_carb-bd"/>
</dbReference>
<sequence>MAYSIFLAIKNRPTPHFLASLVWLVCWVVHSTASAEVNVLRKAANASTIYQIQQGDTVVRFAPQAGANLFSIAVDEVEYLRQPDSLEQLPGVSFGTPLLYPTPNRVKGAEFTFEGKRVTFDANSSGNFIHGLVNRYAWQVVSLTDSEESTSLRCLADFGDGKSLNDLFPFAHRLYLTITVKDRAVRWTYQVDNQSGSEAIPFGFALHPYFVYQGARDATFLTIPASHWMESSKQLPTGKLVPATELDYPLGQPMSLAETQFDDAFWGMQPDQPTTIDFRDAKRKVVIHASEAFTHLVVWTPDQHYFGIESQTCSTDAHNLHSAGMVDAAHLQICPAGETRSGWVEYRFLNGQ</sequence>
<evidence type="ECO:0000313" key="1">
    <source>
        <dbReference type="EMBL" id="QDV27823.1"/>
    </source>
</evidence>
<dbReference type="Gene3D" id="2.70.98.10">
    <property type="match status" value="1"/>
</dbReference>
<dbReference type="GO" id="GO:0030246">
    <property type="term" value="F:carbohydrate binding"/>
    <property type="evidence" value="ECO:0007669"/>
    <property type="project" value="InterPro"/>
</dbReference>
<dbReference type="PANTHER" id="PTHR10091:SF0">
    <property type="entry name" value="GALACTOSE MUTAROTASE"/>
    <property type="match status" value="1"/>
</dbReference>
<accession>A0A518GGW5</accession>
<dbReference type="RefSeq" id="WP_197355858.1">
    <property type="nucleotide sequence ID" value="NZ_CP036298.1"/>
</dbReference>
<organism evidence="1 2">
    <name type="scientific">Aureliella helgolandensis</name>
    <dbReference type="NCBI Taxonomy" id="2527968"/>
    <lineage>
        <taxon>Bacteria</taxon>
        <taxon>Pseudomonadati</taxon>
        <taxon>Planctomycetota</taxon>
        <taxon>Planctomycetia</taxon>
        <taxon>Pirellulales</taxon>
        <taxon>Pirellulaceae</taxon>
        <taxon>Aureliella</taxon>
    </lineage>
</organism>
<dbReference type="InterPro" id="IPR011013">
    <property type="entry name" value="Gal_mutarotase_sf_dom"/>
</dbReference>